<evidence type="ECO:0000259" key="1">
    <source>
        <dbReference type="Pfam" id="PF13619"/>
    </source>
</evidence>
<dbReference type="RefSeq" id="WP_386057657.1">
    <property type="nucleotide sequence ID" value="NZ_JBHTKL010000001.1"/>
</dbReference>
<proteinExistence type="predicted"/>
<evidence type="ECO:0000313" key="2">
    <source>
        <dbReference type="EMBL" id="MFD1018847.1"/>
    </source>
</evidence>
<comment type="caution">
    <text evidence="2">The sequence shown here is derived from an EMBL/GenBank/DDBJ whole genome shotgun (WGS) entry which is preliminary data.</text>
</comment>
<reference evidence="3" key="1">
    <citation type="journal article" date="2019" name="Int. J. Syst. Evol. Microbiol.">
        <title>The Global Catalogue of Microorganisms (GCM) 10K type strain sequencing project: providing services to taxonomists for standard genome sequencing and annotation.</title>
        <authorList>
            <consortium name="The Broad Institute Genomics Platform"/>
            <consortium name="The Broad Institute Genome Sequencing Center for Infectious Disease"/>
            <person name="Wu L."/>
            <person name="Ma J."/>
        </authorList>
    </citation>
    <scope>NUCLEOTIDE SEQUENCE [LARGE SCALE GENOMIC DNA]</scope>
    <source>
        <strain evidence="3">CCUG 56607</strain>
    </source>
</reference>
<dbReference type="EMBL" id="JBHTKL010000001">
    <property type="protein sequence ID" value="MFD1018847.1"/>
    <property type="molecule type" value="Genomic_DNA"/>
</dbReference>
<protein>
    <submittedName>
        <fullName evidence="2">KTSC domain-containing protein</fullName>
    </submittedName>
</protein>
<organism evidence="2 3">
    <name type="scientific">Thalassobacillus hwangdonensis</name>
    <dbReference type="NCBI Taxonomy" id="546108"/>
    <lineage>
        <taxon>Bacteria</taxon>
        <taxon>Bacillati</taxon>
        <taxon>Bacillota</taxon>
        <taxon>Bacilli</taxon>
        <taxon>Bacillales</taxon>
        <taxon>Bacillaceae</taxon>
        <taxon>Thalassobacillus</taxon>
    </lineage>
</organism>
<dbReference type="InterPro" id="IPR025309">
    <property type="entry name" value="KTSC_dom"/>
</dbReference>
<dbReference type="Pfam" id="PF13619">
    <property type="entry name" value="KTSC"/>
    <property type="match status" value="1"/>
</dbReference>
<name>A0ABW3KY80_9BACI</name>
<sequence length="82" mass="9605">MNFATFDSVLWGNESFEQIGYDKTGKQLHIYFVNGLIGQFEEVEEMTVFHFLITTEKEAFIKKVLMPNYSYQLMNNPLTAQQ</sequence>
<evidence type="ECO:0000313" key="3">
    <source>
        <dbReference type="Proteomes" id="UP001596990"/>
    </source>
</evidence>
<accession>A0ABW3KY80</accession>
<keyword evidence="3" id="KW-1185">Reference proteome</keyword>
<dbReference type="Proteomes" id="UP001596990">
    <property type="component" value="Unassembled WGS sequence"/>
</dbReference>
<feature type="domain" description="KTSC" evidence="1">
    <location>
        <begin position="16"/>
        <end position="69"/>
    </location>
</feature>
<gene>
    <name evidence="2" type="ORF">ACFQ2J_06510</name>
</gene>